<feature type="transmembrane region" description="Helical" evidence="1">
    <location>
        <begin position="25"/>
        <end position="47"/>
    </location>
</feature>
<organism evidence="2">
    <name type="scientific">Chlorobium chlorochromatii (strain CaD3)</name>
    <dbReference type="NCBI Taxonomy" id="340177"/>
    <lineage>
        <taxon>Bacteria</taxon>
        <taxon>Pseudomonadati</taxon>
        <taxon>Chlorobiota</taxon>
        <taxon>Chlorobiia</taxon>
        <taxon>Chlorobiales</taxon>
        <taxon>Chlorobiaceae</taxon>
        <taxon>Chlorobium/Pelodictyon group</taxon>
        <taxon>Chlorobium</taxon>
    </lineage>
</organism>
<dbReference type="EMBL" id="CP000108">
    <property type="protein sequence ID" value="ABB27805.1"/>
    <property type="molecule type" value="Genomic_DNA"/>
</dbReference>
<evidence type="ECO:0000313" key="2">
    <source>
        <dbReference type="EMBL" id="ABB27805.1"/>
    </source>
</evidence>
<dbReference type="AlphaFoldDB" id="Q3AT70"/>
<dbReference type="KEGG" id="cch:Cag_0532"/>
<sequence>MHPETAQIVHAIESLKQAPNFIKDYIFPIANAFFTSLLGAGIAYFTLRYQEVIQIEKDKMDTVNKWTLLVDEARSSLLAIKSNYHGNLTDSPIQRALAIRTVLFTATPINEEYLHLFFLIPKATEKKCEYQKWSQISIIRTMVLNYNNLLKLWIKRNEVERPIKEKLLQKYSQNAYADVNTDQIIECIGAANFASLVDLTEHVIKLTDDLLVEFDNFLHEFPNYAKTLINTKRLKRYGSILTYSNNSNKKLLSMLEKSPTSNYESVIKLFGMTVEQLREKYKTGYEL</sequence>
<dbReference type="eggNOG" id="ENOG502ZBKX">
    <property type="taxonomic scope" value="Bacteria"/>
</dbReference>
<protein>
    <submittedName>
        <fullName evidence="2">Uncharacterized protein</fullName>
    </submittedName>
</protein>
<keyword evidence="1" id="KW-1133">Transmembrane helix</keyword>
<dbReference type="HOGENOM" id="CLU_078759_0_0_10"/>
<keyword evidence="1" id="KW-0812">Transmembrane</keyword>
<gene>
    <name evidence="2" type="ordered locus">Cag_0532</name>
</gene>
<reference evidence="2" key="1">
    <citation type="submission" date="2005-08" db="EMBL/GenBank/DDBJ databases">
        <title>Complete sequence of Chlorobium chlorochromatii CaD3.</title>
        <authorList>
            <person name="Copeland A."/>
            <person name="Lucas S."/>
            <person name="Lapidus A."/>
            <person name="Barry K."/>
            <person name="Detter J.C."/>
            <person name="Glavina T."/>
            <person name="Hammon N."/>
            <person name="Israni S."/>
            <person name="Pitluck S."/>
            <person name="Bryant D."/>
            <person name="Schmutz J."/>
            <person name="Larimer F."/>
            <person name="Land M."/>
            <person name="Kyrpides N."/>
            <person name="Ivanova N."/>
            <person name="Richardson P."/>
        </authorList>
    </citation>
    <scope>NUCLEOTIDE SEQUENCE [LARGE SCALE GENOMIC DNA]</scope>
    <source>
        <strain evidence="2">CaD3</strain>
    </source>
</reference>
<proteinExistence type="predicted"/>
<evidence type="ECO:0000256" key="1">
    <source>
        <dbReference type="SAM" id="Phobius"/>
    </source>
</evidence>
<accession>Q3AT70</accession>
<keyword evidence="1" id="KW-0472">Membrane</keyword>
<name>Q3AT70_CHLCH</name>
<dbReference type="OrthoDB" id="5811666at2"/>